<accession>A0A2W7R816</accession>
<proteinExistence type="predicted"/>
<evidence type="ECO:0000313" key="4">
    <source>
        <dbReference type="Proteomes" id="UP000248882"/>
    </source>
</evidence>
<dbReference type="SUPFAM" id="SSF51445">
    <property type="entry name" value="(Trans)glycosidases"/>
    <property type="match status" value="1"/>
</dbReference>
<dbReference type="GO" id="GO:0004553">
    <property type="term" value="F:hydrolase activity, hydrolyzing O-glycosyl compounds"/>
    <property type="evidence" value="ECO:0007669"/>
    <property type="project" value="InterPro"/>
</dbReference>
<feature type="domain" description="Endo-beta-1,6-galactanase-like" evidence="2">
    <location>
        <begin position="71"/>
        <end position="427"/>
    </location>
</feature>
<dbReference type="Gene3D" id="2.60.40.1180">
    <property type="entry name" value="Golgi alpha-mannosidase II"/>
    <property type="match status" value="1"/>
</dbReference>
<keyword evidence="1" id="KW-1133">Transmembrane helix</keyword>
<keyword evidence="4" id="KW-1185">Reference proteome</keyword>
<keyword evidence="1" id="KW-0812">Transmembrane</keyword>
<sequence length="550" mass="61038">MKKFSKNNFSTVTTTTDNEGAAVKKPIIFKRKAFLLKLLLVANFAVLFAYPSSGQGNQAKMAADNTIEVNVLSKERNQVIEHFGASDAWSTQFVGLWPDQKKNAIAELLFSKEEDEDGSPKGIGLSMWRFNVGAGSTEQGQESGIRDEWRRAESFLTADGSYDWSKQAGQVWFAKAAKEFGLEKLLVFPNSPPVYMTKTGKAYAKDGKSNLAEKNFNDYGEYLAQVIKGLGEKGLKVDYVSPVNEPQWDWSDGGQEGTPFSNLEIAGIVKALDQALSRNMLSTKIDVAEAGKINYLFENADKEERGEQIANFFNPGSANYIGDLAHLSRTISAHSYFTTSPYIAAVQQRQNLNAALGKVEGLSYWMSEYCILGGNEGEIKGNGRDLGIDPALYIARVIHNDLTVSNASAWHWWIAISPYNYKDGLIYIDKQKTDGEFYESKMLWALGNYSRFIRPGYQRLAVEINNEKQQGPDFLASAYESIDQRELVLVFVNSSDQELKVNLAEDGNSISIKALFLTSKDKDLESVARTDSDGAVTIPARSIMTVLTEN</sequence>
<dbReference type="Gene3D" id="3.20.20.80">
    <property type="entry name" value="Glycosidases"/>
    <property type="match status" value="1"/>
</dbReference>
<organism evidence="3 4">
    <name type="scientific">Algoriphagus chordae</name>
    <dbReference type="NCBI Taxonomy" id="237019"/>
    <lineage>
        <taxon>Bacteria</taxon>
        <taxon>Pseudomonadati</taxon>
        <taxon>Bacteroidota</taxon>
        <taxon>Cytophagia</taxon>
        <taxon>Cytophagales</taxon>
        <taxon>Cyclobacteriaceae</taxon>
        <taxon>Algoriphagus</taxon>
    </lineage>
</organism>
<evidence type="ECO:0000313" key="3">
    <source>
        <dbReference type="EMBL" id="PZX56554.1"/>
    </source>
</evidence>
<dbReference type="InterPro" id="IPR039743">
    <property type="entry name" value="6GAL/EXGAL"/>
</dbReference>
<gene>
    <name evidence="3" type="ORF">LV85_00480</name>
</gene>
<dbReference type="InterPro" id="IPR039514">
    <property type="entry name" value="6GAL-like"/>
</dbReference>
<evidence type="ECO:0000256" key="1">
    <source>
        <dbReference type="SAM" id="Phobius"/>
    </source>
</evidence>
<feature type="transmembrane region" description="Helical" evidence="1">
    <location>
        <begin position="34"/>
        <end position="51"/>
    </location>
</feature>
<comment type="caution">
    <text evidence="3">The sequence shown here is derived from an EMBL/GenBank/DDBJ whole genome shotgun (WGS) entry which is preliminary data.</text>
</comment>
<keyword evidence="1" id="KW-0472">Membrane</keyword>
<name>A0A2W7R816_9BACT</name>
<dbReference type="Pfam" id="PF14587">
    <property type="entry name" value="Glyco_hydr_30_2"/>
    <property type="match status" value="1"/>
</dbReference>
<dbReference type="RefSeq" id="WP_245942114.1">
    <property type="nucleotide sequence ID" value="NZ_QKZT01000002.1"/>
</dbReference>
<protein>
    <submittedName>
        <fullName evidence="3">O-glycosyl hydrolase</fullName>
    </submittedName>
</protein>
<dbReference type="PANTHER" id="PTHR42767:SF1">
    <property type="entry name" value="ENDO-BETA-1,6-GALACTANASE-LIKE DOMAIN-CONTAINING PROTEIN"/>
    <property type="match status" value="1"/>
</dbReference>
<dbReference type="PANTHER" id="PTHR42767">
    <property type="entry name" value="ENDO-BETA-1,6-GALACTANASE"/>
    <property type="match status" value="1"/>
</dbReference>
<reference evidence="3 4" key="1">
    <citation type="submission" date="2018-06" db="EMBL/GenBank/DDBJ databases">
        <title>Genomic Encyclopedia of Archaeal and Bacterial Type Strains, Phase II (KMG-II): from individual species to whole genera.</title>
        <authorList>
            <person name="Goeker M."/>
        </authorList>
    </citation>
    <scope>NUCLEOTIDE SEQUENCE [LARGE SCALE GENOMIC DNA]</scope>
    <source>
        <strain evidence="3 4">DSM 19830</strain>
    </source>
</reference>
<dbReference type="InterPro" id="IPR017853">
    <property type="entry name" value="GH"/>
</dbReference>
<dbReference type="InterPro" id="IPR013780">
    <property type="entry name" value="Glyco_hydro_b"/>
</dbReference>
<dbReference type="AlphaFoldDB" id="A0A2W7R816"/>
<dbReference type="Proteomes" id="UP000248882">
    <property type="component" value="Unassembled WGS sequence"/>
</dbReference>
<evidence type="ECO:0000259" key="2">
    <source>
        <dbReference type="Pfam" id="PF14587"/>
    </source>
</evidence>
<dbReference type="EMBL" id="QKZT01000002">
    <property type="protein sequence ID" value="PZX56554.1"/>
    <property type="molecule type" value="Genomic_DNA"/>
</dbReference>
<keyword evidence="3" id="KW-0378">Hydrolase</keyword>